<evidence type="ECO:0000313" key="3">
    <source>
        <dbReference type="Proteomes" id="UP001152622"/>
    </source>
</evidence>
<feature type="compositionally biased region" description="Basic and acidic residues" evidence="1">
    <location>
        <begin position="17"/>
        <end position="26"/>
    </location>
</feature>
<proteinExistence type="predicted"/>
<accession>A0A9Q1FC52</accession>
<evidence type="ECO:0000256" key="1">
    <source>
        <dbReference type="SAM" id="MobiDB-lite"/>
    </source>
</evidence>
<dbReference type="AlphaFoldDB" id="A0A9Q1FC52"/>
<organism evidence="2 3">
    <name type="scientific">Synaphobranchus kaupii</name>
    <name type="common">Kaup's arrowtooth eel</name>
    <dbReference type="NCBI Taxonomy" id="118154"/>
    <lineage>
        <taxon>Eukaryota</taxon>
        <taxon>Metazoa</taxon>
        <taxon>Chordata</taxon>
        <taxon>Craniata</taxon>
        <taxon>Vertebrata</taxon>
        <taxon>Euteleostomi</taxon>
        <taxon>Actinopterygii</taxon>
        <taxon>Neopterygii</taxon>
        <taxon>Teleostei</taxon>
        <taxon>Anguilliformes</taxon>
        <taxon>Synaphobranchidae</taxon>
        <taxon>Synaphobranchus</taxon>
    </lineage>
</organism>
<comment type="caution">
    <text evidence="2">The sequence shown here is derived from an EMBL/GenBank/DDBJ whole genome shotgun (WGS) entry which is preliminary data.</text>
</comment>
<dbReference type="EMBL" id="JAINUF010000006">
    <property type="protein sequence ID" value="KAJ8355446.1"/>
    <property type="molecule type" value="Genomic_DNA"/>
</dbReference>
<feature type="region of interest" description="Disordered" evidence="1">
    <location>
        <begin position="100"/>
        <end position="131"/>
    </location>
</feature>
<reference evidence="2" key="1">
    <citation type="journal article" date="2023" name="Science">
        <title>Genome structures resolve the early diversification of teleost fishes.</title>
        <authorList>
            <person name="Parey E."/>
            <person name="Louis A."/>
            <person name="Montfort J."/>
            <person name="Bouchez O."/>
            <person name="Roques C."/>
            <person name="Iampietro C."/>
            <person name="Lluch J."/>
            <person name="Castinel A."/>
            <person name="Donnadieu C."/>
            <person name="Desvignes T."/>
            <person name="Floi Bucao C."/>
            <person name="Jouanno E."/>
            <person name="Wen M."/>
            <person name="Mejri S."/>
            <person name="Dirks R."/>
            <person name="Jansen H."/>
            <person name="Henkel C."/>
            <person name="Chen W.J."/>
            <person name="Zahm M."/>
            <person name="Cabau C."/>
            <person name="Klopp C."/>
            <person name="Thompson A.W."/>
            <person name="Robinson-Rechavi M."/>
            <person name="Braasch I."/>
            <person name="Lecointre G."/>
            <person name="Bobe J."/>
            <person name="Postlethwait J.H."/>
            <person name="Berthelot C."/>
            <person name="Roest Crollius H."/>
            <person name="Guiguen Y."/>
        </authorList>
    </citation>
    <scope>NUCLEOTIDE SEQUENCE</scope>
    <source>
        <strain evidence="2">WJC10195</strain>
    </source>
</reference>
<dbReference type="Proteomes" id="UP001152622">
    <property type="component" value="Chromosome 6"/>
</dbReference>
<sequence>MAKTPQKHPGTPADLRNNQDETEPSRDNQIQKAVRLRRTSGTLVLTGASRACTRPGSGAAELMRRPVKSCSDTEPGSGQSNPTGPQVATRLLTGYYATPATFCTSPRVPPKPVTVRPKPRHRASNPLNDNP</sequence>
<feature type="region of interest" description="Disordered" evidence="1">
    <location>
        <begin position="1"/>
        <end position="33"/>
    </location>
</feature>
<feature type="region of interest" description="Disordered" evidence="1">
    <location>
        <begin position="53"/>
        <end position="87"/>
    </location>
</feature>
<name>A0A9Q1FC52_SYNKA</name>
<protein>
    <submittedName>
        <fullName evidence="2">Uncharacterized protein</fullName>
    </submittedName>
</protein>
<evidence type="ECO:0000313" key="2">
    <source>
        <dbReference type="EMBL" id="KAJ8355446.1"/>
    </source>
</evidence>
<feature type="compositionally biased region" description="Polar residues" evidence="1">
    <location>
        <begin position="70"/>
        <end position="86"/>
    </location>
</feature>
<keyword evidence="3" id="KW-1185">Reference proteome</keyword>
<gene>
    <name evidence="2" type="ORF">SKAU_G00182400</name>
</gene>